<reference evidence="11 12" key="1">
    <citation type="journal article" date="2018" name="Genome Announc.">
        <title>Complete genomes of two Megasphaera elsdenii strains, NCIMB 702410 and ATCC 25940.</title>
        <authorList>
            <person name="Hatmaker E.A."/>
            <person name="O'Dell K."/>
            <person name="Riley L.A."/>
            <person name="Klingeman D.M."/>
            <person name="Guss A.M."/>
        </authorList>
    </citation>
    <scope>NUCLEOTIDE SEQUENCE [LARGE SCALE GENOMIC DNA]</scope>
    <source>
        <strain evidence="11 12">NCIMB702410</strain>
    </source>
</reference>
<organism evidence="11 12">
    <name type="scientific">Megasphaera elsdenii</name>
    <dbReference type="NCBI Taxonomy" id="907"/>
    <lineage>
        <taxon>Bacteria</taxon>
        <taxon>Bacillati</taxon>
        <taxon>Bacillota</taxon>
        <taxon>Negativicutes</taxon>
        <taxon>Veillonellales</taxon>
        <taxon>Veillonellaceae</taxon>
        <taxon>Megasphaera</taxon>
    </lineage>
</organism>
<dbReference type="GO" id="GO:0008915">
    <property type="term" value="F:lipid-A-disaccharide synthase activity"/>
    <property type="evidence" value="ECO:0007669"/>
    <property type="project" value="UniProtKB-UniRule"/>
</dbReference>
<dbReference type="GO" id="GO:0009245">
    <property type="term" value="P:lipid A biosynthetic process"/>
    <property type="evidence" value="ECO:0007669"/>
    <property type="project" value="UniProtKB-UniRule"/>
</dbReference>
<dbReference type="Proteomes" id="UP000238358">
    <property type="component" value="Chromosome"/>
</dbReference>
<comment type="similarity">
    <text evidence="10">Belongs to the LpxB family.</text>
</comment>
<evidence type="ECO:0000256" key="6">
    <source>
        <dbReference type="ARBA" id="ARBA00022676"/>
    </source>
</evidence>
<keyword evidence="8 10" id="KW-0443">Lipid metabolism</keyword>
<proteinExistence type="inferred from homology"/>
<dbReference type="EMBL" id="CP027569">
    <property type="protein sequence ID" value="AVO26605.1"/>
    <property type="molecule type" value="Genomic_DNA"/>
</dbReference>
<sequence length="384" mass="42678">MKIMFSAGEASGDLHGANLARALRELDPQVELLGMGGKEMETAGVDIVYDIKNLGVIGVGEILRKIPFFFRLRDFLVETMRREKPDVLVCIDYPGFNMRLIKVAKAAGIPVVYYILPTIWAWHKSRGKTIAKYTDLAISLFPFEAKMYEDMGTNVIYTGHPLVDTVHATMSRREACAYFGLDERKKTVLLMPGSRVQEVRGLLPCMLEAAKLIRQEAGDVQFILPRASTIDEVLLDELIKPSGIDVTIGEDRVYDMMNLSTAAIAASGTATLETALMGLPTLLVYRVNRLTYWLSKVLVHIDSIGLPNIIMGRRIIPELWQDEVTPENIAAAMVPMITDKAHREALHESLAAVRRTMGEPGAVQRTAQAILDFARERGAHEAIQ</sequence>
<evidence type="ECO:0000256" key="9">
    <source>
        <dbReference type="ARBA" id="ARBA00048975"/>
    </source>
</evidence>
<dbReference type="HAMAP" id="MF_00392">
    <property type="entry name" value="LpxB"/>
    <property type="match status" value="1"/>
</dbReference>
<evidence type="ECO:0000256" key="1">
    <source>
        <dbReference type="ARBA" id="ARBA00002056"/>
    </source>
</evidence>
<evidence type="ECO:0000256" key="3">
    <source>
        <dbReference type="ARBA" id="ARBA00020902"/>
    </source>
</evidence>
<comment type="function">
    <text evidence="1 10">Condensation of UDP-2,3-diacylglucosamine and 2,3-diacylglucosamine-1-phosphate to form lipid A disaccharide, a precursor of lipid A, a phosphorylated glycolipid that anchors the lipopolysaccharide to the outer membrane of the cell.</text>
</comment>
<dbReference type="GO" id="GO:0016020">
    <property type="term" value="C:membrane"/>
    <property type="evidence" value="ECO:0007669"/>
    <property type="project" value="GOC"/>
</dbReference>
<dbReference type="OrthoDB" id="9801642at2"/>
<dbReference type="EC" id="2.4.1.182" evidence="2 10"/>
<keyword evidence="7 10" id="KW-0808">Transferase</keyword>
<dbReference type="NCBIfam" id="TIGR00215">
    <property type="entry name" value="lpxB"/>
    <property type="match status" value="1"/>
</dbReference>
<dbReference type="RefSeq" id="WP_027894715.1">
    <property type="nucleotide sequence ID" value="NZ_CP027569.1"/>
</dbReference>
<dbReference type="PANTHER" id="PTHR30372:SF4">
    <property type="entry name" value="LIPID-A-DISACCHARIDE SYNTHASE, MITOCHONDRIAL-RELATED"/>
    <property type="match status" value="1"/>
</dbReference>
<protein>
    <recommendedName>
        <fullName evidence="3 10">Lipid-A-disaccharide synthase</fullName>
        <ecNumber evidence="2 10">2.4.1.182</ecNumber>
    </recommendedName>
</protein>
<dbReference type="Gene3D" id="3.40.50.2000">
    <property type="entry name" value="Glycogen Phosphorylase B"/>
    <property type="match status" value="2"/>
</dbReference>
<dbReference type="InterPro" id="IPR003835">
    <property type="entry name" value="Glyco_trans_19"/>
</dbReference>
<keyword evidence="4 10" id="KW-0444">Lipid biosynthesis</keyword>
<evidence type="ECO:0000313" key="12">
    <source>
        <dbReference type="Proteomes" id="UP000238358"/>
    </source>
</evidence>
<evidence type="ECO:0000256" key="10">
    <source>
        <dbReference type="HAMAP-Rule" id="MF_00392"/>
    </source>
</evidence>
<dbReference type="PANTHER" id="PTHR30372">
    <property type="entry name" value="LIPID-A-DISACCHARIDE SYNTHASE"/>
    <property type="match status" value="1"/>
</dbReference>
<dbReference type="Pfam" id="PF02684">
    <property type="entry name" value="LpxB"/>
    <property type="match status" value="1"/>
</dbReference>
<evidence type="ECO:0000313" key="11">
    <source>
        <dbReference type="EMBL" id="AVO26605.1"/>
    </source>
</evidence>
<evidence type="ECO:0000256" key="5">
    <source>
        <dbReference type="ARBA" id="ARBA00022556"/>
    </source>
</evidence>
<keyword evidence="6 10" id="KW-0328">Glycosyltransferase</keyword>
<dbReference type="SUPFAM" id="SSF53756">
    <property type="entry name" value="UDP-Glycosyltransferase/glycogen phosphorylase"/>
    <property type="match status" value="1"/>
</dbReference>
<comment type="pathway">
    <text evidence="10">Bacterial outer membrane biogenesis; LPS lipid A biosynthesis.</text>
</comment>
<dbReference type="UniPathway" id="UPA00973"/>
<evidence type="ECO:0000256" key="8">
    <source>
        <dbReference type="ARBA" id="ARBA00023098"/>
    </source>
</evidence>
<name>A0A2S0M586_MEGEL</name>
<evidence type="ECO:0000256" key="4">
    <source>
        <dbReference type="ARBA" id="ARBA00022516"/>
    </source>
</evidence>
<evidence type="ECO:0000256" key="2">
    <source>
        <dbReference type="ARBA" id="ARBA00012687"/>
    </source>
</evidence>
<evidence type="ECO:0000256" key="7">
    <source>
        <dbReference type="ARBA" id="ARBA00022679"/>
    </source>
</evidence>
<gene>
    <name evidence="10" type="primary">lpxB</name>
    <name evidence="11" type="ORF">C6Y28_02670</name>
</gene>
<accession>A0A2S0M586</accession>
<dbReference type="GO" id="GO:0005543">
    <property type="term" value="F:phospholipid binding"/>
    <property type="evidence" value="ECO:0007669"/>
    <property type="project" value="TreeGrafter"/>
</dbReference>
<comment type="catalytic activity">
    <reaction evidence="9 10">
        <text>a lipid X + a UDP-2-N,3-O-bis[(3R)-3-hydroxyacyl]-alpha-D-glucosamine = a lipid A disaccharide + UDP + H(+)</text>
        <dbReference type="Rhea" id="RHEA:67828"/>
        <dbReference type="ChEBI" id="CHEBI:15378"/>
        <dbReference type="ChEBI" id="CHEBI:58223"/>
        <dbReference type="ChEBI" id="CHEBI:137748"/>
        <dbReference type="ChEBI" id="CHEBI:176338"/>
        <dbReference type="ChEBI" id="CHEBI:176343"/>
        <dbReference type="EC" id="2.4.1.182"/>
    </reaction>
</comment>
<keyword evidence="5 10" id="KW-0441">Lipid A biosynthesis</keyword>
<dbReference type="AlphaFoldDB" id="A0A2S0M586"/>